<dbReference type="Pfam" id="PF08447">
    <property type="entry name" value="PAS_3"/>
    <property type="match status" value="1"/>
</dbReference>
<evidence type="ECO:0000259" key="13">
    <source>
        <dbReference type="PROSITE" id="PS50113"/>
    </source>
</evidence>
<dbReference type="InterPro" id="IPR003661">
    <property type="entry name" value="HisK_dim/P_dom"/>
</dbReference>
<dbReference type="InterPro" id="IPR011006">
    <property type="entry name" value="CheY-like_superfamily"/>
</dbReference>
<dbReference type="InterPro" id="IPR035965">
    <property type="entry name" value="PAS-like_dom_sf"/>
</dbReference>
<dbReference type="PROSITE" id="PS50112">
    <property type="entry name" value="PAS"/>
    <property type="match status" value="1"/>
</dbReference>
<protein>
    <recommendedName>
        <fullName evidence="2">histidine kinase</fullName>
        <ecNumber evidence="2">2.7.13.3</ecNumber>
    </recommendedName>
</protein>
<evidence type="ECO:0000256" key="5">
    <source>
        <dbReference type="ARBA" id="ARBA00022741"/>
    </source>
</evidence>
<comment type="catalytic activity">
    <reaction evidence="1">
        <text>ATP + protein L-histidine = ADP + protein N-phospho-L-histidine.</text>
        <dbReference type="EC" id="2.7.13.3"/>
    </reaction>
</comment>
<dbReference type="InterPro" id="IPR013655">
    <property type="entry name" value="PAS_fold_3"/>
</dbReference>
<dbReference type="InterPro" id="IPR005467">
    <property type="entry name" value="His_kinase_dom"/>
</dbReference>
<evidence type="ECO:0000259" key="11">
    <source>
        <dbReference type="PROSITE" id="PS50110"/>
    </source>
</evidence>
<proteinExistence type="predicted"/>
<dbReference type="Pfam" id="PF00989">
    <property type="entry name" value="PAS"/>
    <property type="match status" value="1"/>
</dbReference>
<dbReference type="SMART" id="SM00388">
    <property type="entry name" value="HisKA"/>
    <property type="match status" value="1"/>
</dbReference>
<dbReference type="PROSITE" id="PS50109">
    <property type="entry name" value="HIS_KIN"/>
    <property type="match status" value="1"/>
</dbReference>
<dbReference type="InterPro" id="IPR004358">
    <property type="entry name" value="Sig_transdc_His_kin-like_C"/>
</dbReference>
<dbReference type="SMART" id="SM00448">
    <property type="entry name" value="REC"/>
    <property type="match status" value="1"/>
</dbReference>
<dbReference type="PROSITE" id="PS50110">
    <property type="entry name" value="RESPONSE_REGULATORY"/>
    <property type="match status" value="1"/>
</dbReference>
<organism evidence="14 15">
    <name type="scientific">Sphingomonas abietis</name>
    <dbReference type="NCBI Taxonomy" id="3012344"/>
    <lineage>
        <taxon>Bacteria</taxon>
        <taxon>Pseudomonadati</taxon>
        <taxon>Pseudomonadota</taxon>
        <taxon>Alphaproteobacteria</taxon>
        <taxon>Sphingomonadales</taxon>
        <taxon>Sphingomonadaceae</taxon>
        <taxon>Sphingomonas</taxon>
    </lineage>
</organism>
<evidence type="ECO:0000256" key="8">
    <source>
        <dbReference type="ARBA" id="ARBA00023012"/>
    </source>
</evidence>
<keyword evidence="4" id="KW-0808">Transferase</keyword>
<evidence type="ECO:0000313" key="14">
    <source>
        <dbReference type="EMBL" id="WBO23732.1"/>
    </source>
</evidence>
<reference evidence="14 15" key="1">
    <citation type="submission" date="2022-12" db="EMBL/GenBank/DDBJ databases">
        <title>Sphingomonas abieness sp. nov., an endophytic bacterium isolated from Abies koreana.</title>
        <authorList>
            <person name="Jiang L."/>
            <person name="Lee J."/>
        </authorList>
    </citation>
    <scope>NUCLEOTIDE SEQUENCE [LARGE SCALE GENOMIC DNA]</scope>
    <source>
        <strain evidence="15">PAMB 00755</strain>
    </source>
</reference>
<dbReference type="PRINTS" id="PR00344">
    <property type="entry name" value="BCTRLSENSOR"/>
</dbReference>
<dbReference type="InterPro" id="IPR036890">
    <property type="entry name" value="HATPase_C_sf"/>
</dbReference>
<keyword evidence="6" id="KW-0418">Kinase</keyword>
<dbReference type="SMART" id="SM00091">
    <property type="entry name" value="PAS"/>
    <property type="match status" value="3"/>
</dbReference>
<dbReference type="InterPro" id="IPR013767">
    <property type="entry name" value="PAS_fold"/>
</dbReference>
<dbReference type="InterPro" id="IPR001610">
    <property type="entry name" value="PAC"/>
</dbReference>
<evidence type="ECO:0000256" key="2">
    <source>
        <dbReference type="ARBA" id="ARBA00012438"/>
    </source>
</evidence>
<feature type="domain" description="PAC" evidence="13">
    <location>
        <begin position="217"/>
        <end position="269"/>
    </location>
</feature>
<dbReference type="Pfam" id="PF13188">
    <property type="entry name" value="PAS_8"/>
    <property type="match status" value="1"/>
</dbReference>
<dbReference type="Gene3D" id="3.30.450.20">
    <property type="entry name" value="PAS domain"/>
    <property type="match status" value="3"/>
</dbReference>
<feature type="domain" description="Response regulatory" evidence="11">
    <location>
        <begin position="950"/>
        <end position="1060"/>
    </location>
</feature>
<dbReference type="Proteomes" id="UP001210865">
    <property type="component" value="Chromosome"/>
</dbReference>
<dbReference type="EC" id="2.7.13.3" evidence="2"/>
<dbReference type="InterPro" id="IPR000014">
    <property type="entry name" value="PAS"/>
</dbReference>
<dbReference type="NCBIfam" id="TIGR00229">
    <property type="entry name" value="sensory_box"/>
    <property type="match status" value="3"/>
</dbReference>
<dbReference type="InterPro" id="IPR003594">
    <property type="entry name" value="HATPase_dom"/>
</dbReference>
<dbReference type="PROSITE" id="PS50113">
    <property type="entry name" value="PAC"/>
    <property type="match status" value="1"/>
</dbReference>
<keyword evidence="15" id="KW-1185">Reference proteome</keyword>
<dbReference type="Pfam" id="PF02518">
    <property type="entry name" value="HATPase_c"/>
    <property type="match status" value="1"/>
</dbReference>
<dbReference type="SMART" id="SM00065">
    <property type="entry name" value="GAF"/>
    <property type="match status" value="1"/>
</dbReference>
<feature type="domain" description="PAS" evidence="12">
    <location>
        <begin position="571"/>
        <end position="641"/>
    </location>
</feature>
<keyword evidence="7" id="KW-0067">ATP-binding</keyword>
<dbReference type="SUPFAM" id="SSF55781">
    <property type="entry name" value="GAF domain-like"/>
    <property type="match status" value="1"/>
</dbReference>
<dbReference type="Gene3D" id="1.10.287.130">
    <property type="match status" value="1"/>
</dbReference>
<dbReference type="SUPFAM" id="SSF52172">
    <property type="entry name" value="CheY-like"/>
    <property type="match status" value="1"/>
</dbReference>
<feature type="modified residue" description="4-aspartylphosphate" evidence="9">
    <location>
        <position position="1000"/>
    </location>
</feature>
<evidence type="ECO:0000256" key="7">
    <source>
        <dbReference type="ARBA" id="ARBA00022840"/>
    </source>
</evidence>
<dbReference type="SUPFAM" id="SSF47384">
    <property type="entry name" value="Homodimeric domain of signal transducing histidine kinase"/>
    <property type="match status" value="1"/>
</dbReference>
<dbReference type="SUPFAM" id="SSF55874">
    <property type="entry name" value="ATPase domain of HSP90 chaperone/DNA topoisomerase II/histidine kinase"/>
    <property type="match status" value="1"/>
</dbReference>
<evidence type="ECO:0000256" key="9">
    <source>
        <dbReference type="PROSITE-ProRule" id="PRU00169"/>
    </source>
</evidence>
<dbReference type="InterPro" id="IPR001789">
    <property type="entry name" value="Sig_transdc_resp-reg_receiver"/>
</dbReference>
<keyword evidence="3 9" id="KW-0597">Phosphoprotein</keyword>
<dbReference type="Gene3D" id="3.30.565.10">
    <property type="entry name" value="Histidine kinase-like ATPase, C-terminal domain"/>
    <property type="match status" value="1"/>
</dbReference>
<evidence type="ECO:0000313" key="15">
    <source>
        <dbReference type="Proteomes" id="UP001210865"/>
    </source>
</evidence>
<name>A0ABY7NRB8_9SPHN</name>
<dbReference type="Gene3D" id="3.40.50.2300">
    <property type="match status" value="1"/>
</dbReference>
<dbReference type="InterPro" id="IPR029016">
    <property type="entry name" value="GAF-like_dom_sf"/>
</dbReference>
<evidence type="ECO:0000259" key="12">
    <source>
        <dbReference type="PROSITE" id="PS50112"/>
    </source>
</evidence>
<dbReference type="PANTHER" id="PTHR43065:SF42">
    <property type="entry name" value="TWO-COMPONENT SENSOR PPRA"/>
    <property type="match status" value="1"/>
</dbReference>
<dbReference type="Pfam" id="PF00072">
    <property type="entry name" value="Response_reg"/>
    <property type="match status" value="1"/>
</dbReference>
<dbReference type="InterPro" id="IPR003018">
    <property type="entry name" value="GAF"/>
</dbReference>
<dbReference type="SMART" id="SM00387">
    <property type="entry name" value="HATPase_c"/>
    <property type="match status" value="1"/>
</dbReference>
<dbReference type="Pfam" id="PF01590">
    <property type="entry name" value="GAF"/>
    <property type="match status" value="1"/>
</dbReference>
<evidence type="ECO:0000256" key="1">
    <source>
        <dbReference type="ARBA" id="ARBA00000085"/>
    </source>
</evidence>
<dbReference type="CDD" id="cd00082">
    <property type="entry name" value="HisKA"/>
    <property type="match status" value="1"/>
</dbReference>
<evidence type="ECO:0000256" key="3">
    <source>
        <dbReference type="ARBA" id="ARBA00022553"/>
    </source>
</evidence>
<keyword evidence="5" id="KW-0547">Nucleotide-binding</keyword>
<keyword evidence="8" id="KW-0902">Two-component regulatory system</keyword>
<evidence type="ECO:0000256" key="4">
    <source>
        <dbReference type="ARBA" id="ARBA00022679"/>
    </source>
</evidence>
<dbReference type="Gene3D" id="2.10.70.100">
    <property type="match status" value="1"/>
</dbReference>
<dbReference type="CDD" id="cd00130">
    <property type="entry name" value="PAS"/>
    <property type="match status" value="2"/>
</dbReference>
<evidence type="ECO:0000259" key="10">
    <source>
        <dbReference type="PROSITE" id="PS50109"/>
    </source>
</evidence>
<dbReference type="EMBL" id="CP115174">
    <property type="protein sequence ID" value="WBO23732.1"/>
    <property type="molecule type" value="Genomic_DNA"/>
</dbReference>
<feature type="domain" description="Histidine kinase" evidence="10">
    <location>
        <begin position="710"/>
        <end position="930"/>
    </location>
</feature>
<dbReference type="SMART" id="SM00086">
    <property type="entry name" value="PAC"/>
    <property type="match status" value="2"/>
</dbReference>
<dbReference type="SUPFAM" id="SSF55785">
    <property type="entry name" value="PYP-like sensor domain (PAS domain)"/>
    <property type="match status" value="3"/>
</dbReference>
<dbReference type="PANTHER" id="PTHR43065">
    <property type="entry name" value="SENSOR HISTIDINE KINASE"/>
    <property type="match status" value="1"/>
</dbReference>
<dbReference type="Gene3D" id="3.30.450.40">
    <property type="match status" value="1"/>
</dbReference>
<accession>A0ABY7NRB8</accession>
<dbReference type="Pfam" id="PF00512">
    <property type="entry name" value="HisKA"/>
    <property type="match status" value="1"/>
</dbReference>
<dbReference type="InterPro" id="IPR000700">
    <property type="entry name" value="PAS-assoc_C"/>
</dbReference>
<dbReference type="InterPro" id="IPR036097">
    <property type="entry name" value="HisK_dim/P_sf"/>
</dbReference>
<sequence>MNNSLLILAPRGRDAEVAIDLFARADIAAVACRDMSVLIDAIENGAGAVMLTEEVLADHEIDRLTAWIADQPTWSDLPFIVLANGHKGARGKGALQRLDALGNTVLLERPLHAEAMLGAVRSALKARARQYQVRDVVAELRENERELRFTLKAGRLGAWTLDLTNGALTTSDTCRTNFGRDPEAPFTYQQLQDAVHPDDRARMIGAVEDSIAAATDYDIEYRVITPMGDLRWVLIRARPTYASDGTPLRMTGVSIDITDRKRDDSHKACLVEFADAIREDRGSADLAHAAADILGRALGVSRVGYATIDPEAETFHVERDWTAPGVGTLAGVLNLRDYGSFVDNLKRGDFVAISDVREDERTARAAAALEGRSIRSFVNMPVLEHGRLAAVLYVNDAHVRTWTPNEHALIREFGERTRMAVERSRIDAALRDSEAQYRTLFESVEQGFCVFDIVFDDSGRPIDYVFVEINPAFEKQTGLIDAVGRRVSELAPGHEQRWYDLYGEIALTGIPRRIEDYAQAMDRWFEIYAYRVGEPEQRRVAVLFNDVSERKRSETQIRELNETLEQRVADRTAERNRVWEGSRDILVTADRDGVFRDVNPAWTRILGHSIEEVVGTSFSHFVWPDDLGVTTQAVEGASNGIDVDGLENRYRAKDGTPRWIVWRTAFEGDLIYGYGRDITADKQRAAELENAQDALRQSQKMEAMGSLTGGVAHDFNNLLTPIVGSLDMLQRKGIGSEREQRLIAGAVQSADRAKTLVQRLLAFARRQPLQSTAVDLAPLVHGMAELVGSTTGPQIKVVVDAPDGLPAAKADPNQLEMAILNLAVNARDAMPSGGTLRLSVGAETVGIDAKINLKAGTYLKLSVADTGSGMDEATLQRAIEPFFSTKGVGKGTGLGLSMAHGLASQLGGALAISSELGVGTTIDLWLPESVEPTVAPMAVPAVPVVNVSGVALVVDDEELVRLSTADMLSEMGFVVVEANSAEQALNLIEDGLRPDLLVTDHLMPGMSGTELARTVQTSRPKTKILVISGYAESAGIDPDLPRLTKPFRNAELAESLVSLG</sequence>
<gene>
    <name evidence="14" type="ORF">PBT88_06310</name>
</gene>
<evidence type="ECO:0000256" key="6">
    <source>
        <dbReference type="ARBA" id="ARBA00022777"/>
    </source>
</evidence>